<gene>
    <name evidence="1" type="ORF">Tel_01635</name>
</gene>
<sequence length="133" mass="14812">MAIQVNYIDGGVGVEILFSGFVSGTDILRYRGDLYTPERLDKQRYQLIDRSQCQKYFVSNGDIKRIAEIDAQAAAIKPGIVIAIVSPSEMLQRAAEIWKSYLDKAGFVVALFDDRNAAIAWIESRLGAKIPLD</sequence>
<dbReference type="KEGG" id="tee:Tel_01635"/>
<evidence type="ECO:0000313" key="2">
    <source>
        <dbReference type="Proteomes" id="UP000055136"/>
    </source>
</evidence>
<evidence type="ECO:0008006" key="3">
    <source>
        <dbReference type="Google" id="ProtNLM"/>
    </source>
</evidence>
<keyword evidence="2" id="KW-1185">Reference proteome</keyword>
<dbReference type="Proteomes" id="UP000055136">
    <property type="component" value="Chromosome"/>
</dbReference>
<dbReference type="AlphaFoldDB" id="A0A0S2T9X1"/>
<reference evidence="1" key="1">
    <citation type="submission" date="2015-10" db="EMBL/GenBank/DDBJ databases">
        <title>Description of Candidatus Tenderia electrophaga gen. nov, sp. nov., an Uncultivated Electroautotroph from a Biocathode Enrichment.</title>
        <authorList>
            <person name="Eddie B.J."/>
            <person name="Malanoski A.P."/>
            <person name="Wang Z."/>
            <person name="Hall R.J."/>
            <person name="Oh S.D."/>
            <person name="Heiner C."/>
            <person name="Lin B."/>
            <person name="Strycharz-Glaven S.M."/>
        </authorList>
    </citation>
    <scope>NUCLEOTIDE SEQUENCE [LARGE SCALE GENOMIC DNA]</scope>
    <source>
        <strain evidence="1">NRL1</strain>
    </source>
</reference>
<accession>A0A0S2T9X1</accession>
<organism evidence="1 2">
    <name type="scientific">Candidatus Tenderia electrophaga</name>
    <dbReference type="NCBI Taxonomy" id="1748243"/>
    <lineage>
        <taxon>Bacteria</taxon>
        <taxon>Pseudomonadati</taxon>
        <taxon>Pseudomonadota</taxon>
        <taxon>Gammaproteobacteria</taxon>
        <taxon>Candidatus Tenderiales</taxon>
        <taxon>Candidatus Tenderiaceae</taxon>
        <taxon>Candidatus Tenderia</taxon>
    </lineage>
</organism>
<protein>
    <recommendedName>
        <fullName evidence="3">STAS/SEC14 domain-containing protein</fullName>
    </recommendedName>
</protein>
<proteinExistence type="predicted"/>
<evidence type="ECO:0000313" key="1">
    <source>
        <dbReference type="EMBL" id="ALP51940.1"/>
    </source>
</evidence>
<dbReference type="EMBL" id="CP013099">
    <property type="protein sequence ID" value="ALP51940.1"/>
    <property type="molecule type" value="Genomic_DNA"/>
</dbReference>
<dbReference type="STRING" id="1748243.Tel_01635"/>
<name>A0A0S2T9X1_9GAMM</name>